<dbReference type="InterPro" id="IPR002701">
    <property type="entry name" value="CM_II_prokaryot"/>
</dbReference>
<dbReference type="CDD" id="cd04905">
    <property type="entry name" value="ACT_CM-PDT"/>
    <property type="match status" value="1"/>
</dbReference>
<evidence type="ECO:0000256" key="11">
    <source>
        <dbReference type="ARBA" id="ARBA00023141"/>
    </source>
</evidence>
<dbReference type="GO" id="GO:0009094">
    <property type="term" value="P:L-phenylalanine biosynthetic process"/>
    <property type="evidence" value="ECO:0007669"/>
    <property type="project" value="UniProtKB-UniPathway"/>
</dbReference>
<dbReference type="PROSITE" id="PS51671">
    <property type="entry name" value="ACT"/>
    <property type="match status" value="1"/>
</dbReference>
<dbReference type="InterPro" id="IPR036979">
    <property type="entry name" value="CM_dom_sf"/>
</dbReference>
<dbReference type="EC" id="4.2.1.51" evidence="7"/>
<evidence type="ECO:0000256" key="16">
    <source>
        <dbReference type="ARBA" id="ARBA00031175"/>
    </source>
</evidence>
<dbReference type="UniPathway" id="UPA00120">
    <property type="reaction ID" value="UER00203"/>
</dbReference>
<evidence type="ECO:0000256" key="13">
    <source>
        <dbReference type="ARBA" id="ARBA00023235"/>
    </source>
</evidence>
<organism evidence="23 24">
    <name type="scientific">Desulfoplanes formicivorans</name>
    <dbReference type="NCBI Taxonomy" id="1592317"/>
    <lineage>
        <taxon>Bacteria</taxon>
        <taxon>Pseudomonadati</taxon>
        <taxon>Thermodesulfobacteriota</taxon>
        <taxon>Desulfovibrionia</taxon>
        <taxon>Desulfovibrionales</taxon>
        <taxon>Desulfoplanaceae</taxon>
        <taxon>Desulfoplanes</taxon>
    </lineage>
</organism>
<dbReference type="UniPathway" id="UPA00121">
    <property type="reaction ID" value="UER00345"/>
</dbReference>
<dbReference type="InterPro" id="IPR002912">
    <property type="entry name" value="ACT_dom"/>
</dbReference>
<sequence>MNEPFGKLRHQIDEVDSQLLQLLNKRAALSLEVGTIKAKGKFPILNPKREKDLVLNLERLNTGPLPNEHLRRIYREIMSSSRRLQAPLTVAYLGPKGTFSYYAGVEALGSSLDYIPQRDLESVFQAVAFGKTRLGIVPFENSLNGGVGQSMDLFLRYDVSIQAETYSRISHCLHGRTQDLESVSHIFSHPQALAQCTRWLRNTVPQAELVPTVSTGAAVELALQHPGGAVIGHVTLGSGATLRCLAQDIQDEPDNWTRFLILTRQPYAGEARDKTSLLLTLPDKPGALQRVLTIFSEAHINMTKLESRPLRFEKWKYAFFIDVQADLSVPDAQPVMDRLRDQSQSLRVLGSYTTWSA</sequence>
<dbReference type="InterPro" id="IPR008242">
    <property type="entry name" value="Chor_mutase/pphenate_deHydtase"/>
</dbReference>
<keyword evidence="10" id="KW-0028">Amino-acid biosynthesis</keyword>
<dbReference type="RefSeq" id="WP_083254499.1">
    <property type="nucleotide sequence ID" value="NZ_BDFE01000015.1"/>
</dbReference>
<dbReference type="PIRSF" id="PIRSF001500">
    <property type="entry name" value="Chor_mut_pdt_Ppr"/>
    <property type="match status" value="1"/>
</dbReference>
<dbReference type="Gene3D" id="3.30.70.260">
    <property type="match status" value="1"/>
</dbReference>
<dbReference type="Gene3D" id="3.40.190.10">
    <property type="entry name" value="Periplasmic binding protein-like II"/>
    <property type="match status" value="2"/>
</dbReference>
<dbReference type="GO" id="GO:0005737">
    <property type="term" value="C:cytoplasm"/>
    <property type="evidence" value="ECO:0007669"/>
    <property type="project" value="UniProtKB-SubCell"/>
</dbReference>
<accession>A0A194AH88</accession>
<dbReference type="InterPro" id="IPR036263">
    <property type="entry name" value="Chorismate_II_sf"/>
</dbReference>
<evidence type="ECO:0000256" key="2">
    <source>
        <dbReference type="ARBA" id="ARBA00002364"/>
    </source>
</evidence>
<evidence type="ECO:0000259" key="22">
    <source>
        <dbReference type="PROSITE" id="PS51671"/>
    </source>
</evidence>
<comment type="catalytic activity">
    <reaction evidence="18">
        <text>prephenate + H(+) = 3-phenylpyruvate + CO2 + H2O</text>
        <dbReference type="Rhea" id="RHEA:21648"/>
        <dbReference type="ChEBI" id="CHEBI:15377"/>
        <dbReference type="ChEBI" id="CHEBI:15378"/>
        <dbReference type="ChEBI" id="CHEBI:16526"/>
        <dbReference type="ChEBI" id="CHEBI:18005"/>
        <dbReference type="ChEBI" id="CHEBI:29934"/>
        <dbReference type="EC" id="4.2.1.51"/>
    </reaction>
</comment>
<dbReference type="PROSITE" id="PS00858">
    <property type="entry name" value="PREPHENATE_DEHYDR_2"/>
    <property type="match status" value="1"/>
</dbReference>
<evidence type="ECO:0000256" key="5">
    <source>
        <dbReference type="ARBA" id="ARBA00004817"/>
    </source>
</evidence>
<dbReference type="NCBIfam" id="NF008865">
    <property type="entry name" value="PRK11898.1"/>
    <property type="match status" value="1"/>
</dbReference>
<dbReference type="Pfam" id="PF01817">
    <property type="entry name" value="CM_2"/>
    <property type="match status" value="1"/>
</dbReference>
<dbReference type="OrthoDB" id="9802281at2"/>
<dbReference type="SMART" id="SM00830">
    <property type="entry name" value="CM_2"/>
    <property type="match status" value="1"/>
</dbReference>
<evidence type="ECO:0000313" key="24">
    <source>
        <dbReference type="Proteomes" id="UP000095200"/>
    </source>
</evidence>
<gene>
    <name evidence="23" type="ORF">DPF_1161</name>
</gene>
<evidence type="ECO:0000256" key="6">
    <source>
        <dbReference type="ARBA" id="ARBA00012404"/>
    </source>
</evidence>
<dbReference type="SUPFAM" id="SSF48600">
    <property type="entry name" value="Chorismate mutase II"/>
    <property type="match status" value="1"/>
</dbReference>
<name>A0A194AH88_9BACT</name>
<dbReference type="PANTHER" id="PTHR21022:SF19">
    <property type="entry name" value="PREPHENATE DEHYDRATASE-RELATED"/>
    <property type="match status" value="1"/>
</dbReference>
<keyword evidence="9" id="KW-0963">Cytoplasm</keyword>
<keyword evidence="14" id="KW-0456">Lyase</keyword>
<keyword evidence="13" id="KW-0413">Isomerase</keyword>
<dbReference type="InterPro" id="IPR018528">
    <property type="entry name" value="Preph_deHydtase_CS"/>
</dbReference>
<evidence type="ECO:0000256" key="17">
    <source>
        <dbReference type="ARBA" id="ARBA00031520"/>
    </source>
</evidence>
<evidence type="ECO:0000256" key="14">
    <source>
        <dbReference type="ARBA" id="ARBA00023239"/>
    </source>
</evidence>
<dbReference type="EC" id="5.4.99.5" evidence="6"/>
<dbReference type="PROSITE" id="PS51171">
    <property type="entry name" value="PREPHENATE_DEHYDR_3"/>
    <property type="match status" value="1"/>
</dbReference>
<evidence type="ECO:0000256" key="4">
    <source>
        <dbReference type="ARBA" id="ARBA00004741"/>
    </source>
</evidence>
<evidence type="ECO:0000256" key="8">
    <source>
        <dbReference type="ARBA" id="ARBA00014401"/>
    </source>
</evidence>
<feature type="domain" description="ACT" evidence="22">
    <location>
        <begin position="276"/>
        <end position="353"/>
    </location>
</feature>
<evidence type="ECO:0000256" key="18">
    <source>
        <dbReference type="ARBA" id="ARBA00047848"/>
    </source>
</evidence>
<protein>
    <recommendedName>
        <fullName evidence="8">Bifunctional chorismate mutase/prephenate dehydratase</fullName>
        <ecNumber evidence="7">4.2.1.51</ecNumber>
        <ecNumber evidence="6">5.4.99.5</ecNumber>
    </recommendedName>
    <alternativeName>
        <fullName evidence="17">Chorismate mutase-prephenate dehydratase</fullName>
    </alternativeName>
    <alternativeName>
        <fullName evidence="16">p-protein</fullName>
    </alternativeName>
</protein>
<evidence type="ECO:0000256" key="1">
    <source>
        <dbReference type="ARBA" id="ARBA00000824"/>
    </source>
</evidence>
<dbReference type="GO" id="GO:0046417">
    <property type="term" value="P:chorismate metabolic process"/>
    <property type="evidence" value="ECO:0007669"/>
    <property type="project" value="InterPro"/>
</dbReference>
<evidence type="ECO:0000259" key="20">
    <source>
        <dbReference type="PROSITE" id="PS51168"/>
    </source>
</evidence>
<keyword evidence="12" id="KW-0584">Phenylalanine biosynthesis</keyword>
<dbReference type="Pfam" id="PF00800">
    <property type="entry name" value="PDT"/>
    <property type="match status" value="1"/>
</dbReference>
<dbReference type="GO" id="GO:0004106">
    <property type="term" value="F:chorismate mutase activity"/>
    <property type="evidence" value="ECO:0007669"/>
    <property type="project" value="UniProtKB-EC"/>
</dbReference>
<dbReference type="PROSITE" id="PS51168">
    <property type="entry name" value="CHORISMATE_MUT_2"/>
    <property type="match status" value="1"/>
</dbReference>
<feature type="site" description="Essential for prephenate dehydratase activity" evidence="19">
    <location>
        <position position="257"/>
    </location>
</feature>
<comment type="catalytic activity">
    <reaction evidence="1">
        <text>chorismate = prephenate</text>
        <dbReference type="Rhea" id="RHEA:13897"/>
        <dbReference type="ChEBI" id="CHEBI:29748"/>
        <dbReference type="ChEBI" id="CHEBI:29934"/>
        <dbReference type="EC" id="5.4.99.5"/>
    </reaction>
</comment>
<keyword evidence="24" id="KW-1185">Reference proteome</keyword>
<keyword evidence="11" id="KW-0057">Aromatic amino acid biosynthesis</keyword>
<feature type="domain" description="Prephenate dehydratase" evidence="21">
    <location>
        <begin position="89"/>
        <end position="264"/>
    </location>
</feature>
<dbReference type="STRING" id="1592317.DPF_1161"/>
<dbReference type="Gene3D" id="1.20.59.10">
    <property type="entry name" value="Chorismate mutase"/>
    <property type="match status" value="1"/>
</dbReference>
<evidence type="ECO:0000256" key="3">
    <source>
        <dbReference type="ARBA" id="ARBA00004496"/>
    </source>
</evidence>
<dbReference type="InterPro" id="IPR001086">
    <property type="entry name" value="Preph_deHydtase"/>
</dbReference>
<dbReference type="Proteomes" id="UP000095200">
    <property type="component" value="Unassembled WGS sequence"/>
</dbReference>
<evidence type="ECO:0000256" key="7">
    <source>
        <dbReference type="ARBA" id="ARBA00013147"/>
    </source>
</evidence>
<evidence type="ECO:0000256" key="12">
    <source>
        <dbReference type="ARBA" id="ARBA00023222"/>
    </source>
</evidence>
<dbReference type="GO" id="GO:0004664">
    <property type="term" value="F:prephenate dehydratase activity"/>
    <property type="evidence" value="ECO:0007669"/>
    <property type="project" value="UniProtKB-EC"/>
</dbReference>
<evidence type="ECO:0000256" key="9">
    <source>
        <dbReference type="ARBA" id="ARBA00022490"/>
    </source>
</evidence>
<dbReference type="Pfam" id="PF01842">
    <property type="entry name" value="ACT"/>
    <property type="match status" value="1"/>
</dbReference>
<comment type="caution">
    <text evidence="23">The sequence shown here is derived from an EMBL/GenBank/DDBJ whole genome shotgun (WGS) entry which is preliminary data.</text>
</comment>
<evidence type="ECO:0000256" key="10">
    <source>
        <dbReference type="ARBA" id="ARBA00022605"/>
    </source>
</evidence>
<dbReference type="SUPFAM" id="SSF53850">
    <property type="entry name" value="Periplasmic binding protein-like II"/>
    <property type="match status" value="1"/>
</dbReference>
<feature type="domain" description="Chorismate mutase" evidence="20">
    <location>
        <begin position="1"/>
        <end position="89"/>
    </location>
</feature>
<dbReference type="SUPFAM" id="SSF55021">
    <property type="entry name" value="ACT-like"/>
    <property type="match status" value="1"/>
</dbReference>
<dbReference type="CDD" id="cd13630">
    <property type="entry name" value="PBP2_PDT_1"/>
    <property type="match status" value="1"/>
</dbReference>
<comment type="pathway">
    <text evidence="4">Amino-acid biosynthesis; L-phenylalanine biosynthesis; phenylpyruvate from prephenate: step 1/1.</text>
</comment>
<dbReference type="PANTHER" id="PTHR21022">
    <property type="entry name" value="PREPHENATE DEHYDRATASE P PROTEIN"/>
    <property type="match status" value="1"/>
</dbReference>
<comment type="function">
    <text evidence="2">Catalyzes the Claisen rearrangement of chorismate to prephenate and the decarboxylation/dehydration of prephenate to phenylpyruvate.</text>
</comment>
<evidence type="ECO:0000259" key="21">
    <source>
        <dbReference type="PROSITE" id="PS51171"/>
    </source>
</evidence>
<evidence type="ECO:0000313" key="23">
    <source>
        <dbReference type="EMBL" id="GAU08451.1"/>
    </source>
</evidence>
<evidence type="ECO:0000256" key="15">
    <source>
        <dbReference type="ARBA" id="ARBA00023268"/>
    </source>
</evidence>
<reference evidence="24" key="1">
    <citation type="submission" date="2016-06" db="EMBL/GenBank/DDBJ databases">
        <title>Draft genome sequence of Desulfoplanes formicivorans strain Pf12B.</title>
        <authorList>
            <person name="Watanabe M."/>
            <person name="Kojima H."/>
            <person name="Fukui M."/>
        </authorList>
    </citation>
    <scope>NUCLEOTIDE SEQUENCE [LARGE SCALE GENOMIC DNA]</scope>
    <source>
        <strain evidence="24">Pf12B</strain>
    </source>
</reference>
<dbReference type="AlphaFoldDB" id="A0A194AH88"/>
<dbReference type="InterPro" id="IPR045865">
    <property type="entry name" value="ACT-like_dom_sf"/>
</dbReference>
<comment type="subcellular location">
    <subcellularLocation>
        <location evidence="3">Cytoplasm</location>
    </subcellularLocation>
</comment>
<proteinExistence type="predicted"/>
<evidence type="ECO:0000256" key="19">
    <source>
        <dbReference type="PIRSR" id="PIRSR001500-2"/>
    </source>
</evidence>
<comment type="pathway">
    <text evidence="5">Metabolic intermediate biosynthesis; prephenate biosynthesis; prephenate from chorismate: step 1/1.</text>
</comment>
<keyword evidence="15" id="KW-0511">Multifunctional enzyme</keyword>
<dbReference type="EMBL" id="BDFE01000015">
    <property type="protein sequence ID" value="GAU08451.1"/>
    <property type="molecule type" value="Genomic_DNA"/>
</dbReference>